<proteinExistence type="inferred from homology"/>
<feature type="binding site" evidence="11">
    <location>
        <position position="35"/>
    </location>
    <ligand>
        <name>CTP</name>
        <dbReference type="ChEBI" id="CHEBI:37563"/>
    </ligand>
</feature>
<evidence type="ECO:0000256" key="4">
    <source>
        <dbReference type="ARBA" id="ARBA00022695"/>
    </source>
</evidence>
<feature type="binding site" evidence="11">
    <location>
        <position position="165"/>
    </location>
    <ligand>
        <name>CTP</name>
        <dbReference type="ChEBI" id="CHEBI:37563"/>
    </ligand>
</feature>
<dbReference type="GO" id="GO:0004810">
    <property type="term" value="F:CCA tRNA nucleotidyltransferase activity"/>
    <property type="evidence" value="ECO:0007669"/>
    <property type="project" value="UniProtKB-UniRule"/>
</dbReference>
<dbReference type="Proteomes" id="UP000516446">
    <property type="component" value="Chromosome"/>
</dbReference>
<keyword evidence="6 11" id="KW-0547">Nucleotide-binding</keyword>
<evidence type="ECO:0000313" key="16">
    <source>
        <dbReference type="Proteomes" id="UP000516446"/>
    </source>
</evidence>
<sequence>MQLQKLPLEFENALPIVQKLEDAGYEAYFVGGSVRDTLLKKPIHDVDIATSAYPEEVKTIFNKTVDTGIEHGTVMVLDHGNGYEITTFRTESSYTDFRRPDEVKFVRQLADDLKRRDFTVNALAVKSNGEIVDLFDGLTDLRQQTLRAVGSADERFHEDALRMMRAVRFAAQLDFNLDPETKLAIKNNAELLQNISVERINVEFTKLLQGKNAQFGLLALLSTGLNEYMPGLNHTEIDLWGYAELLAVDQAHTDAEAWTLLAFELGLTTVDVKDFLKLWKQSNELIQTIQRSLDLLNQLRLDDASNWQLYATGSAIDNALSVLKLSELTIDSERLRERYQNLAIHQRNDLKVNGKILKDKLNLNPGPILGKLLTVLEQAVVAGQVKNDETILLKYAADYLQKHPKV</sequence>
<feature type="binding site" evidence="11">
    <location>
        <position position="168"/>
    </location>
    <ligand>
        <name>CTP</name>
        <dbReference type="ChEBI" id="CHEBI:37563"/>
    </ligand>
</feature>
<accession>A0A7H1MN52</accession>
<feature type="binding site" evidence="11">
    <location>
        <position position="168"/>
    </location>
    <ligand>
        <name>ATP</name>
        <dbReference type="ChEBI" id="CHEBI:30616"/>
    </ligand>
</feature>
<comment type="function">
    <text evidence="11">Catalyzes the addition and repair of the essential 3'-terminal CCA sequence in tRNAs without using a nucleic acid template. Adds these three nucleotides in the order of C, C, and A to the tRNA nucleotide-73, using CTP and ATP as substrates and producing inorganic pyrophosphate. tRNA 3'-terminal CCA addition is required both for tRNA processing and repair. Also involved in tRNA surveillance by mediating tandem CCA addition to generate a CCACCA at the 3' terminus of unstable tRNAs. While stable tRNAs receive only 3'-terminal CCA, unstable tRNAs are marked with CCACCA and rapidly degraded.</text>
</comment>
<dbReference type="Gene3D" id="1.10.110.30">
    <property type="match status" value="1"/>
</dbReference>
<dbReference type="AlphaFoldDB" id="A0A7H1MN52"/>
<evidence type="ECO:0000256" key="3">
    <source>
        <dbReference type="ARBA" id="ARBA00022694"/>
    </source>
</evidence>
<keyword evidence="2 11" id="KW-0808">Transferase</keyword>
<dbReference type="Pfam" id="PF13735">
    <property type="entry name" value="tRNA_NucTran2_2"/>
    <property type="match status" value="1"/>
</dbReference>
<keyword evidence="4 11" id="KW-0548">Nucleotidyltransferase</keyword>
<keyword evidence="5 11" id="KW-0479">Metal-binding</keyword>
<dbReference type="Pfam" id="PF12627">
    <property type="entry name" value="PolyA_pol_RNAbd"/>
    <property type="match status" value="1"/>
</dbReference>
<feature type="binding site" evidence="11">
    <location>
        <position position="162"/>
    </location>
    <ligand>
        <name>CTP</name>
        <dbReference type="ChEBI" id="CHEBI:37563"/>
    </ligand>
</feature>
<dbReference type="RefSeq" id="WP_006845234.1">
    <property type="nucleotide sequence ID" value="NZ_CP026847.1"/>
</dbReference>
<dbReference type="InterPro" id="IPR032810">
    <property type="entry name" value="CCA-adding_enz_C"/>
</dbReference>
<comment type="similarity">
    <text evidence="11">Belongs to the tRNA nucleotidyltransferase/poly(A) polymerase family. Bacterial CCA-adding enzyme type 3 subfamily.</text>
</comment>
<dbReference type="InterPro" id="IPR023068">
    <property type="entry name" value="CCA-adding_enz_firmicutes"/>
</dbReference>
<evidence type="ECO:0000256" key="8">
    <source>
        <dbReference type="ARBA" id="ARBA00022840"/>
    </source>
</evidence>
<evidence type="ECO:0000256" key="11">
    <source>
        <dbReference type="HAMAP-Rule" id="MF_01263"/>
    </source>
</evidence>
<dbReference type="GO" id="GO:0042245">
    <property type="term" value="P:RNA repair"/>
    <property type="evidence" value="ECO:0007669"/>
    <property type="project" value="UniProtKB-KW"/>
</dbReference>
<evidence type="ECO:0000256" key="7">
    <source>
        <dbReference type="ARBA" id="ARBA00022800"/>
    </source>
</evidence>
<dbReference type="InterPro" id="IPR032828">
    <property type="entry name" value="PolyA_RNA-bd"/>
</dbReference>
<evidence type="ECO:0000256" key="6">
    <source>
        <dbReference type="ARBA" id="ARBA00022741"/>
    </source>
</evidence>
<feature type="binding site" evidence="11">
    <location>
        <position position="116"/>
    </location>
    <ligand>
        <name>ATP</name>
        <dbReference type="ChEBI" id="CHEBI:30616"/>
    </ligand>
</feature>
<evidence type="ECO:0000256" key="2">
    <source>
        <dbReference type="ARBA" id="ARBA00022679"/>
    </source>
</evidence>
<feature type="domain" description="Poly A polymerase head" evidence="12">
    <location>
        <begin position="27"/>
        <end position="147"/>
    </location>
</feature>
<reference evidence="15 16" key="1">
    <citation type="submission" date="2019-08" db="EMBL/GenBank/DDBJ databases">
        <authorList>
            <person name="Chang H.C."/>
            <person name="Mun S.Y."/>
        </authorList>
    </citation>
    <scope>NUCLEOTIDE SEQUENCE [LARGE SCALE GENOMIC DNA]</scope>
    <source>
        <strain evidence="15 16">SK</strain>
    </source>
</reference>
<dbReference type="CDD" id="cd05398">
    <property type="entry name" value="NT_ClassII-CCAase"/>
    <property type="match status" value="1"/>
</dbReference>
<feature type="binding site" evidence="11">
    <location>
        <position position="45"/>
    </location>
    <ligand>
        <name>Mg(2+)</name>
        <dbReference type="ChEBI" id="CHEBI:18420"/>
    </ligand>
</feature>
<feature type="binding site" evidence="11">
    <location>
        <position position="32"/>
    </location>
    <ligand>
        <name>CTP</name>
        <dbReference type="ChEBI" id="CHEBI:37563"/>
    </ligand>
</feature>
<keyword evidence="7 11" id="KW-0692">RNA repair</keyword>
<keyword evidence="16" id="KW-1185">Reference proteome</keyword>
<evidence type="ECO:0000256" key="1">
    <source>
        <dbReference type="ARBA" id="ARBA00001946"/>
    </source>
</evidence>
<evidence type="ECO:0000259" key="13">
    <source>
        <dbReference type="Pfam" id="PF12627"/>
    </source>
</evidence>
<gene>
    <name evidence="11" type="primary">cca</name>
    <name evidence="15" type="ORF">FY536_06355</name>
</gene>
<keyword evidence="10 11" id="KW-0694">RNA-binding</keyword>
<keyword evidence="8 11" id="KW-0067">ATP-binding</keyword>
<dbReference type="Gene3D" id="1.10.246.80">
    <property type="match status" value="1"/>
</dbReference>
<feature type="domain" description="tRNA nucleotidyltransferase/poly(A) polymerase RNA and SrmB- binding" evidence="13">
    <location>
        <begin position="174"/>
        <end position="233"/>
    </location>
</feature>
<evidence type="ECO:0000256" key="10">
    <source>
        <dbReference type="ARBA" id="ARBA00022884"/>
    </source>
</evidence>
<dbReference type="SUPFAM" id="SSF81301">
    <property type="entry name" value="Nucleotidyltransferase"/>
    <property type="match status" value="1"/>
</dbReference>
<dbReference type="Gene3D" id="3.30.460.10">
    <property type="entry name" value="Beta Polymerase, domain 2"/>
    <property type="match status" value="1"/>
</dbReference>
<evidence type="ECO:0000256" key="9">
    <source>
        <dbReference type="ARBA" id="ARBA00022842"/>
    </source>
</evidence>
<dbReference type="EC" id="2.7.7.72" evidence="11"/>
<dbReference type="SUPFAM" id="SSF81891">
    <property type="entry name" value="Poly A polymerase C-terminal region-like"/>
    <property type="match status" value="1"/>
</dbReference>
<evidence type="ECO:0000259" key="14">
    <source>
        <dbReference type="Pfam" id="PF13735"/>
    </source>
</evidence>
<evidence type="ECO:0000259" key="12">
    <source>
        <dbReference type="Pfam" id="PF01743"/>
    </source>
</evidence>
<feature type="binding site" evidence="11">
    <location>
        <position position="159"/>
    </location>
    <ligand>
        <name>CTP</name>
        <dbReference type="ChEBI" id="CHEBI:37563"/>
    </ligand>
</feature>
<dbReference type="InterPro" id="IPR002646">
    <property type="entry name" value="PolA_pol_head_dom"/>
</dbReference>
<comment type="miscellaneous">
    <text evidence="11">A single active site specifically recognizes both ATP and CTP and is responsible for their addition.</text>
</comment>
<comment type="catalytic activity">
    <reaction evidence="11">
        <text>a tRNA with a 3' CCA end + 2 CTP + ATP = a tRNA with a 3' CCACCA end + 3 diphosphate</text>
        <dbReference type="Rhea" id="RHEA:76235"/>
        <dbReference type="Rhea" id="RHEA-COMP:10468"/>
        <dbReference type="Rhea" id="RHEA-COMP:18655"/>
        <dbReference type="ChEBI" id="CHEBI:30616"/>
        <dbReference type="ChEBI" id="CHEBI:33019"/>
        <dbReference type="ChEBI" id="CHEBI:37563"/>
        <dbReference type="ChEBI" id="CHEBI:83071"/>
        <dbReference type="ChEBI" id="CHEBI:195187"/>
    </reaction>
</comment>
<evidence type="ECO:0000256" key="5">
    <source>
        <dbReference type="ARBA" id="ARBA00022723"/>
    </source>
</evidence>
<feature type="binding site" evidence="11">
    <location>
        <position position="47"/>
    </location>
    <ligand>
        <name>Mg(2+)</name>
        <dbReference type="ChEBI" id="CHEBI:18420"/>
    </ligand>
</feature>
<dbReference type="InterPro" id="IPR050264">
    <property type="entry name" value="Bact_CCA-adding_enz_type3_sf"/>
</dbReference>
<keyword evidence="3 11" id="KW-0819">tRNA processing</keyword>
<feature type="binding site" evidence="11">
    <location>
        <position position="159"/>
    </location>
    <ligand>
        <name>ATP</name>
        <dbReference type="ChEBI" id="CHEBI:30616"/>
    </ligand>
</feature>
<feature type="binding site" evidence="11">
    <location>
        <position position="32"/>
    </location>
    <ligand>
        <name>ATP</name>
        <dbReference type="ChEBI" id="CHEBI:30616"/>
    </ligand>
</feature>
<feature type="binding site" evidence="11">
    <location>
        <position position="116"/>
    </location>
    <ligand>
        <name>CTP</name>
        <dbReference type="ChEBI" id="CHEBI:37563"/>
    </ligand>
</feature>
<dbReference type="GO" id="GO:0005524">
    <property type="term" value="F:ATP binding"/>
    <property type="evidence" value="ECO:0007669"/>
    <property type="project" value="UniProtKB-UniRule"/>
</dbReference>
<organism evidence="15 16">
    <name type="scientific">Weissella koreensis</name>
    <dbReference type="NCBI Taxonomy" id="165096"/>
    <lineage>
        <taxon>Bacteria</taxon>
        <taxon>Bacillati</taxon>
        <taxon>Bacillota</taxon>
        <taxon>Bacilli</taxon>
        <taxon>Lactobacillales</taxon>
        <taxon>Lactobacillaceae</taxon>
        <taxon>Weissella</taxon>
    </lineage>
</organism>
<dbReference type="GO" id="GO:0001680">
    <property type="term" value="P:tRNA 3'-terminal CCA addition"/>
    <property type="evidence" value="ECO:0007669"/>
    <property type="project" value="UniProtKB-UniRule"/>
</dbReference>
<dbReference type="PANTHER" id="PTHR46173">
    <property type="entry name" value="CCA TRNA NUCLEOTIDYLTRANSFERASE 1, MITOCHONDRIAL"/>
    <property type="match status" value="1"/>
</dbReference>
<dbReference type="Gene3D" id="1.20.58.560">
    <property type="match status" value="1"/>
</dbReference>
<comment type="cofactor">
    <cofactor evidence="1 11">
        <name>Mg(2+)</name>
        <dbReference type="ChEBI" id="CHEBI:18420"/>
    </cofactor>
</comment>
<evidence type="ECO:0000313" key="15">
    <source>
        <dbReference type="EMBL" id="QNT64888.1"/>
    </source>
</evidence>
<dbReference type="PANTHER" id="PTHR46173:SF1">
    <property type="entry name" value="CCA TRNA NUCLEOTIDYLTRANSFERASE 1, MITOCHONDRIAL"/>
    <property type="match status" value="1"/>
</dbReference>
<dbReference type="EMBL" id="CP043431">
    <property type="protein sequence ID" value="QNT64888.1"/>
    <property type="molecule type" value="Genomic_DNA"/>
</dbReference>
<dbReference type="InterPro" id="IPR043519">
    <property type="entry name" value="NT_sf"/>
</dbReference>
<dbReference type="GO" id="GO:0000049">
    <property type="term" value="F:tRNA binding"/>
    <property type="evidence" value="ECO:0007669"/>
    <property type="project" value="UniProtKB-UniRule"/>
</dbReference>
<dbReference type="GO" id="GO:0000287">
    <property type="term" value="F:magnesium ion binding"/>
    <property type="evidence" value="ECO:0007669"/>
    <property type="project" value="UniProtKB-UniRule"/>
</dbReference>
<feature type="binding site" evidence="11">
    <location>
        <position position="162"/>
    </location>
    <ligand>
        <name>ATP</name>
        <dbReference type="ChEBI" id="CHEBI:30616"/>
    </ligand>
</feature>
<comment type="subunit">
    <text evidence="11">Homodimer.</text>
</comment>
<feature type="binding site" evidence="11">
    <location>
        <position position="165"/>
    </location>
    <ligand>
        <name>ATP</name>
        <dbReference type="ChEBI" id="CHEBI:30616"/>
    </ligand>
</feature>
<dbReference type="HAMAP" id="MF_01263">
    <property type="entry name" value="CCA_bact_type3"/>
    <property type="match status" value="1"/>
</dbReference>
<dbReference type="Pfam" id="PF01743">
    <property type="entry name" value="PolyA_pol"/>
    <property type="match status" value="1"/>
</dbReference>
<keyword evidence="9 11" id="KW-0460">Magnesium</keyword>
<feature type="binding site" evidence="11">
    <location>
        <position position="35"/>
    </location>
    <ligand>
        <name>ATP</name>
        <dbReference type="ChEBI" id="CHEBI:30616"/>
    </ligand>
</feature>
<feature type="domain" description="CCA-adding enzyme C-terminal" evidence="14">
    <location>
        <begin position="251"/>
        <end position="395"/>
    </location>
</feature>
<dbReference type="NCBIfam" id="NF009814">
    <property type="entry name" value="PRK13299.1"/>
    <property type="match status" value="1"/>
</dbReference>
<protein>
    <recommendedName>
        <fullName evidence="11">CCA-adding enzyme</fullName>
        <ecNumber evidence="11">2.7.7.72</ecNumber>
    </recommendedName>
    <alternativeName>
        <fullName evidence="11">CCA tRNA nucleotidyltransferase</fullName>
    </alternativeName>
    <alternativeName>
        <fullName evidence="11">tRNA CCA-pyrophosphorylase</fullName>
    </alternativeName>
    <alternativeName>
        <fullName evidence="11">tRNA adenylyl-/cytidylyl- transferase</fullName>
    </alternativeName>
    <alternativeName>
        <fullName evidence="11">tRNA nucleotidyltransferase</fullName>
    </alternativeName>
    <alternativeName>
        <fullName evidence="11">tRNA-NT</fullName>
    </alternativeName>
</protein>
<name>A0A7H1MN52_9LACO</name>
<comment type="catalytic activity">
    <reaction evidence="11">
        <text>a tRNA precursor + 2 CTP + ATP = a tRNA with a 3' CCA end + 3 diphosphate</text>
        <dbReference type="Rhea" id="RHEA:14433"/>
        <dbReference type="Rhea" id="RHEA-COMP:10465"/>
        <dbReference type="Rhea" id="RHEA-COMP:10468"/>
        <dbReference type="ChEBI" id="CHEBI:30616"/>
        <dbReference type="ChEBI" id="CHEBI:33019"/>
        <dbReference type="ChEBI" id="CHEBI:37563"/>
        <dbReference type="ChEBI" id="CHEBI:74896"/>
        <dbReference type="ChEBI" id="CHEBI:83071"/>
        <dbReference type="EC" id="2.7.7.72"/>
    </reaction>
</comment>